<dbReference type="PANTHER" id="PTHR13620:SF104">
    <property type="entry name" value="EXONUCLEASE 3'-5' DOMAIN-CONTAINING PROTEIN 2"/>
    <property type="match status" value="1"/>
</dbReference>
<keyword evidence="2" id="KW-0378">Hydrolase</keyword>
<dbReference type="InterPro" id="IPR036397">
    <property type="entry name" value="RNaseH_sf"/>
</dbReference>
<dbReference type="OrthoDB" id="1920326at2759"/>
<gene>
    <name evidence="5" type="ORF">SISSUDRAFT_1060538</name>
</gene>
<evidence type="ECO:0000259" key="4">
    <source>
        <dbReference type="SMART" id="SM00474"/>
    </source>
</evidence>
<dbReference type="Pfam" id="PF01612">
    <property type="entry name" value="DNA_pol_A_exo1"/>
    <property type="match status" value="1"/>
</dbReference>
<dbReference type="CDD" id="cd06141">
    <property type="entry name" value="WRN_exo"/>
    <property type="match status" value="1"/>
</dbReference>
<name>A0A166F1P7_9AGAM</name>
<keyword evidence="6" id="KW-1185">Reference proteome</keyword>
<dbReference type="PANTHER" id="PTHR13620">
    <property type="entry name" value="3-5 EXONUCLEASE"/>
    <property type="match status" value="1"/>
</dbReference>
<dbReference type="Gene3D" id="3.30.420.10">
    <property type="entry name" value="Ribonuclease H-like superfamily/Ribonuclease H"/>
    <property type="match status" value="1"/>
</dbReference>
<dbReference type="EMBL" id="KV428036">
    <property type="protein sequence ID" value="KZT40182.1"/>
    <property type="molecule type" value="Genomic_DNA"/>
</dbReference>
<dbReference type="GO" id="GO:0006139">
    <property type="term" value="P:nucleobase-containing compound metabolic process"/>
    <property type="evidence" value="ECO:0007669"/>
    <property type="project" value="InterPro"/>
</dbReference>
<feature type="compositionally biased region" description="Low complexity" evidence="3">
    <location>
        <begin position="323"/>
        <end position="344"/>
    </location>
</feature>
<dbReference type="InterPro" id="IPR051132">
    <property type="entry name" value="3-5_Exonuclease_domain"/>
</dbReference>
<dbReference type="InterPro" id="IPR002562">
    <property type="entry name" value="3'-5'_exonuclease_dom"/>
</dbReference>
<dbReference type="InterPro" id="IPR012337">
    <property type="entry name" value="RNaseH-like_sf"/>
</dbReference>
<dbReference type="Proteomes" id="UP000076798">
    <property type="component" value="Unassembled WGS sequence"/>
</dbReference>
<keyword evidence="1" id="KW-0540">Nuclease</keyword>
<dbReference type="GO" id="GO:0008408">
    <property type="term" value="F:3'-5' exonuclease activity"/>
    <property type="evidence" value="ECO:0007669"/>
    <property type="project" value="InterPro"/>
</dbReference>
<feature type="region of interest" description="Disordered" evidence="3">
    <location>
        <begin position="67"/>
        <end position="89"/>
    </location>
</feature>
<evidence type="ECO:0000313" key="5">
    <source>
        <dbReference type="EMBL" id="KZT40182.1"/>
    </source>
</evidence>
<feature type="compositionally biased region" description="Polar residues" evidence="3">
    <location>
        <begin position="70"/>
        <end position="82"/>
    </location>
</feature>
<dbReference type="STRING" id="1314776.A0A166F1P7"/>
<reference evidence="5 6" key="1">
    <citation type="journal article" date="2016" name="Mol. Biol. Evol.">
        <title>Comparative Genomics of Early-Diverging Mushroom-Forming Fungi Provides Insights into the Origins of Lignocellulose Decay Capabilities.</title>
        <authorList>
            <person name="Nagy L.G."/>
            <person name="Riley R."/>
            <person name="Tritt A."/>
            <person name="Adam C."/>
            <person name="Daum C."/>
            <person name="Floudas D."/>
            <person name="Sun H."/>
            <person name="Yadav J.S."/>
            <person name="Pangilinan J."/>
            <person name="Larsson K.H."/>
            <person name="Matsuura K."/>
            <person name="Barry K."/>
            <person name="Labutti K."/>
            <person name="Kuo R."/>
            <person name="Ohm R.A."/>
            <person name="Bhattacharya S.S."/>
            <person name="Shirouzu T."/>
            <person name="Yoshinaga Y."/>
            <person name="Martin F.M."/>
            <person name="Grigoriev I.V."/>
            <person name="Hibbett D.S."/>
        </authorList>
    </citation>
    <scope>NUCLEOTIDE SEQUENCE [LARGE SCALE GENOMIC DNA]</scope>
    <source>
        <strain evidence="5 6">HHB10207 ss-3</strain>
    </source>
</reference>
<accession>A0A166F1P7</accession>
<evidence type="ECO:0000256" key="3">
    <source>
        <dbReference type="SAM" id="MobiDB-lite"/>
    </source>
</evidence>
<evidence type="ECO:0000256" key="1">
    <source>
        <dbReference type="ARBA" id="ARBA00022722"/>
    </source>
</evidence>
<feature type="region of interest" description="Disordered" evidence="3">
    <location>
        <begin position="312"/>
        <end position="345"/>
    </location>
</feature>
<dbReference type="GO" id="GO:0005634">
    <property type="term" value="C:nucleus"/>
    <property type="evidence" value="ECO:0007669"/>
    <property type="project" value="TreeGrafter"/>
</dbReference>
<proteinExistence type="predicted"/>
<feature type="region of interest" description="Disordered" evidence="3">
    <location>
        <begin position="28"/>
        <end position="48"/>
    </location>
</feature>
<dbReference type="AlphaFoldDB" id="A0A166F1P7"/>
<organism evidence="5 6">
    <name type="scientific">Sistotremastrum suecicum HHB10207 ss-3</name>
    <dbReference type="NCBI Taxonomy" id="1314776"/>
    <lineage>
        <taxon>Eukaryota</taxon>
        <taxon>Fungi</taxon>
        <taxon>Dikarya</taxon>
        <taxon>Basidiomycota</taxon>
        <taxon>Agaricomycotina</taxon>
        <taxon>Agaricomycetes</taxon>
        <taxon>Sistotremastrales</taxon>
        <taxon>Sistotremastraceae</taxon>
        <taxon>Sistotremastrum</taxon>
    </lineage>
</organism>
<protein>
    <submittedName>
        <fullName evidence="5">Ribonuclease H-like protein</fullName>
    </submittedName>
</protein>
<dbReference type="SUPFAM" id="SSF53098">
    <property type="entry name" value="Ribonuclease H-like"/>
    <property type="match status" value="1"/>
</dbReference>
<dbReference type="SMART" id="SM00474">
    <property type="entry name" value="35EXOc"/>
    <property type="match status" value="1"/>
</dbReference>
<evidence type="ECO:0000256" key="2">
    <source>
        <dbReference type="ARBA" id="ARBA00022801"/>
    </source>
</evidence>
<sequence length="436" mass="48912">MAAARTLVAREPETIIARQRTQTIHILSSSPKTKRASGRTTAKYQREHGTVVAPLNIEQIAEAMEPRAPLSSSPAMNKTQPQVEEDKPAVKRKMPWAGKGQKKVVEERPPNCYSYSGSGKNPRIVYLRRPYEVDALVRGLKGPLGFDMEWKVFHGYKQAKTALVQICDAQTILLIQLSAIKVFPKSLKEILESPTRIKLGVNIINDGHKLLRDFEVHCEGLTDLTDLARQADPDFKYKGRLMSLAKIVEKYTEKTLWKGSERMSNWELVLNSKQQEYAANDAYCALEVHDILKQIASENDIAFDPSSIARAVPQGTPLGPTPSNASLNSTASFTSTTSSTTTLTEAPVIEMPPRRPTKQQLRAYNMWHHMDMSLPDMCKSLRSEDDPLKESTVIGYVVEALKADKTLPFNKEALKTLLDCDPFMVKRYERWIASLA</sequence>
<feature type="domain" description="3'-5' exonuclease" evidence="4">
    <location>
        <begin position="124"/>
        <end position="297"/>
    </location>
</feature>
<dbReference type="GO" id="GO:0003676">
    <property type="term" value="F:nucleic acid binding"/>
    <property type="evidence" value="ECO:0007669"/>
    <property type="project" value="InterPro"/>
</dbReference>
<evidence type="ECO:0000313" key="6">
    <source>
        <dbReference type="Proteomes" id="UP000076798"/>
    </source>
</evidence>
<dbReference type="GO" id="GO:0005737">
    <property type="term" value="C:cytoplasm"/>
    <property type="evidence" value="ECO:0007669"/>
    <property type="project" value="TreeGrafter"/>
</dbReference>